<organism evidence="3">
    <name type="scientific">Renouxia sp</name>
    <dbReference type="NCBI Taxonomy" id="2485823"/>
    <lineage>
        <taxon>Eukaryota</taxon>
        <taxon>Rhodophyta</taxon>
        <taxon>Florideophyceae</taxon>
        <taxon>Corallinophycidae</taxon>
        <taxon>Rhodogorgonales</taxon>
        <taxon>Rhodogorgonaceae</taxon>
        <taxon>Renouxia</taxon>
    </lineage>
</organism>
<feature type="signal peptide" evidence="2">
    <location>
        <begin position="1"/>
        <end position="20"/>
    </location>
</feature>
<feature type="compositionally biased region" description="Basic and acidic residues" evidence="1">
    <location>
        <begin position="103"/>
        <end position="114"/>
    </location>
</feature>
<feature type="compositionally biased region" description="Polar residues" evidence="1">
    <location>
        <begin position="48"/>
        <end position="58"/>
    </location>
</feature>
<feature type="compositionally biased region" description="Low complexity" evidence="1">
    <location>
        <begin position="119"/>
        <end position="132"/>
    </location>
</feature>
<sequence>MIKYFTFLISLLSPFGIVQPYAFIQPHLLKSSVVAMAPMGKGEGGAVSSASRHVTNKVNPPGCAVNTSIATHRDGSIETRETLTCTRVTVEKPSGKISQKPAAESKQEKADTKLLNKFAASGAGRSSSSKKK</sequence>
<feature type="region of interest" description="Disordered" evidence="1">
    <location>
        <begin position="89"/>
        <end position="132"/>
    </location>
</feature>
<evidence type="ECO:0000256" key="1">
    <source>
        <dbReference type="SAM" id="MobiDB-lite"/>
    </source>
</evidence>
<keyword evidence="3" id="KW-0934">Plastid</keyword>
<proteinExistence type="predicted"/>
<dbReference type="EMBL" id="MH281629">
    <property type="protein sequence ID" value="AYR06197.1"/>
    <property type="molecule type" value="Genomic_DNA"/>
</dbReference>
<dbReference type="AlphaFoldDB" id="A0A3G3MH99"/>
<accession>A0A3G3MH99</accession>
<keyword evidence="2" id="KW-0732">Signal</keyword>
<protein>
    <submittedName>
        <fullName evidence="3">Uncharacterized protein</fullName>
    </submittedName>
</protein>
<geneLocation type="plastid" evidence="3"/>
<evidence type="ECO:0000256" key="2">
    <source>
        <dbReference type="SAM" id="SignalP"/>
    </source>
</evidence>
<name>A0A3G3MH99_9FLOR</name>
<feature type="region of interest" description="Disordered" evidence="1">
    <location>
        <begin position="42"/>
        <end position="67"/>
    </location>
</feature>
<feature type="chain" id="PRO_5018089114" evidence="2">
    <location>
        <begin position="21"/>
        <end position="132"/>
    </location>
</feature>
<evidence type="ECO:0000313" key="3">
    <source>
        <dbReference type="EMBL" id="AYR06197.1"/>
    </source>
</evidence>
<reference evidence="3" key="1">
    <citation type="journal article" date="2018" name="Genome Biol. Evol.">
        <title>Mitochondrial and Plastid Genomes from Coralline Red Algae Provide Insights into the Incongruent Evolutionary Histories of Organelles.</title>
        <authorList>
            <person name="Lee J."/>
            <person name="Song H.J."/>
            <person name="In Park S."/>
            <person name="Lee Y.M."/>
            <person name="Jeong S.Y."/>
            <person name="Oh Cho T."/>
            <person name="Kim J.H."/>
            <person name="Choi H.G."/>
            <person name="Choi C.G."/>
            <person name="Nelson W.A."/>
            <person name="Fredericq S."/>
            <person name="Bhattacharya D."/>
            <person name="Su Yoon H."/>
        </authorList>
    </citation>
    <scope>NUCLEOTIDE SEQUENCE</scope>
</reference>
<gene>
    <name evidence="3" type="primary">orf8</name>
</gene>